<dbReference type="EMBL" id="CP093348">
    <property type="protein sequence ID" value="WOH06744.1"/>
    <property type="molecule type" value="Genomic_DNA"/>
</dbReference>
<dbReference type="PANTHER" id="PTHR31896:SF76">
    <property type="entry name" value="BAHD ACYLTRANSFERASE DCR"/>
    <property type="match status" value="1"/>
</dbReference>
<dbReference type="GO" id="GO:0010090">
    <property type="term" value="P:trichome morphogenesis"/>
    <property type="evidence" value="ECO:0007669"/>
    <property type="project" value="EnsemblPlants"/>
</dbReference>
<dbReference type="EMBL" id="LNRQ01000006">
    <property type="protein sequence ID" value="KZM92372.1"/>
    <property type="molecule type" value="Genomic_DNA"/>
</dbReference>
<evidence type="ECO:0000313" key="2">
    <source>
        <dbReference type="EMBL" id="KZM92372.1"/>
    </source>
</evidence>
<dbReference type="AlphaFoldDB" id="A0A161ZW77"/>
<dbReference type="Pfam" id="PF02458">
    <property type="entry name" value="Transferase"/>
    <property type="match status" value="2"/>
</dbReference>
<accession>A0A161ZW77</accession>
<sequence>MVDKLKDGLSVVLQDFYQLAGSLGRDEDGVVRVEYDDDSNGVEVVVASMEVREVSELMTAESANDLIDLVPLTGVYNLEGFHRPLLAIQLTKLKDGLVLGCAFNHGVLDGTSMWHFMTSWANTCNRSPTLLIPPFLNRTAARNSRVPFNFQPPNQDLPLIRDKIFNHAWRAITRARQLKPDDHSVLAVFADIRKRISPPMPRTYFGNLIQAAFAVSTVGLLLTQPPLYSAKLIHKAINQKDAKAIEGTCKLFEKNPKIVRLEDAGPNSVLMASSPRFKVYDVDFGWGRPESVRSGINNRFDGMVFLHEGKSGGKSIDVDISLQANAMKKLEADKEFLMEP</sequence>
<organism evidence="2">
    <name type="scientific">Daucus carota subsp. sativus</name>
    <name type="common">Carrot</name>
    <dbReference type="NCBI Taxonomy" id="79200"/>
    <lineage>
        <taxon>Eukaryota</taxon>
        <taxon>Viridiplantae</taxon>
        <taxon>Streptophyta</taxon>
        <taxon>Embryophyta</taxon>
        <taxon>Tracheophyta</taxon>
        <taxon>Spermatophyta</taxon>
        <taxon>Magnoliopsida</taxon>
        <taxon>eudicotyledons</taxon>
        <taxon>Gunneridae</taxon>
        <taxon>Pentapetalae</taxon>
        <taxon>asterids</taxon>
        <taxon>campanulids</taxon>
        <taxon>Apiales</taxon>
        <taxon>Apiaceae</taxon>
        <taxon>Apioideae</taxon>
        <taxon>Scandiceae</taxon>
        <taxon>Daucinae</taxon>
        <taxon>Daucus</taxon>
        <taxon>Daucus sect. Daucus</taxon>
    </lineage>
</organism>
<name>A0A161ZW77_DAUCS</name>
<dbReference type="InterPro" id="IPR051283">
    <property type="entry name" value="Sec_Metabolite_Acyltrans"/>
</dbReference>
<reference evidence="3" key="2">
    <citation type="submission" date="2022-03" db="EMBL/GenBank/DDBJ databases">
        <title>Draft title - Genomic analysis of global carrot germplasm unveils the trajectory of domestication and the origin of high carotenoid orange carrot.</title>
        <authorList>
            <person name="Iorizzo M."/>
            <person name="Ellison S."/>
            <person name="Senalik D."/>
            <person name="Macko-Podgorni A."/>
            <person name="Grzebelus D."/>
            <person name="Bostan H."/>
            <person name="Rolling W."/>
            <person name="Curaba J."/>
            <person name="Simon P."/>
        </authorList>
    </citation>
    <scope>NUCLEOTIDE SEQUENCE</scope>
    <source>
        <tissue evidence="3">Leaf</tissue>
    </source>
</reference>
<protein>
    <submittedName>
        <fullName evidence="2">Uncharacterized protein</fullName>
    </submittedName>
</protein>
<dbReference type="Gramene" id="KZM92372">
    <property type="protein sequence ID" value="KZM92372"/>
    <property type="gene ID" value="DCAR_020263"/>
</dbReference>
<dbReference type="GO" id="GO:0010143">
    <property type="term" value="P:cutin biosynthetic process"/>
    <property type="evidence" value="ECO:0007669"/>
    <property type="project" value="EnsemblPlants"/>
</dbReference>
<dbReference type="PANTHER" id="PTHR31896">
    <property type="entry name" value="FAMILY REGULATORY PROTEIN, PUTATIVE (AFU_ORTHOLOGUE AFUA_3G14730)-RELATED"/>
    <property type="match status" value="1"/>
</dbReference>
<dbReference type="InterPro" id="IPR023213">
    <property type="entry name" value="CAT-like_dom_sf"/>
</dbReference>
<evidence type="ECO:0000256" key="1">
    <source>
        <dbReference type="ARBA" id="ARBA00022679"/>
    </source>
</evidence>
<evidence type="ECO:0000313" key="3">
    <source>
        <dbReference type="EMBL" id="WOH06744.1"/>
    </source>
</evidence>
<keyword evidence="1" id="KW-0808">Transferase</keyword>
<gene>
    <name evidence="2" type="ORF">DCAR_020263</name>
    <name evidence="3" type="ORF">DCAR_0626172</name>
</gene>
<keyword evidence="4" id="KW-1185">Reference proteome</keyword>
<proteinExistence type="predicted"/>
<reference evidence="2" key="1">
    <citation type="journal article" date="2016" name="Nat. Genet.">
        <title>A high-quality carrot genome assembly provides new insights into carotenoid accumulation and asterid genome evolution.</title>
        <authorList>
            <person name="Iorizzo M."/>
            <person name="Ellison S."/>
            <person name="Senalik D."/>
            <person name="Zeng P."/>
            <person name="Satapoomin P."/>
            <person name="Huang J."/>
            <person name="Bowman M."/>
            <person name="Iovene M."/>
            <person name="Sanseverino W."/>
            <person name="Cavagnaro P."/>
            <person name="Yildiz M."/>
            <person name="Macko-Podgorni A."/>
            <person name="Moranska E."/>
            <person name="Grzebelus E."/>
            <person name="Grzebelus D."/>
            <person name="Ashrafi H."/>
            <person name="Zheng Z."/>
            <person name="Cheng S."/>
            <person name="Spooner D."/>
            <person name="Van Deynze A."/>
            <person name="Simon P."/>
        </authorList>
    </citation>
    <scope>NUCLEOTIDE SEQUENCE [LARGE SCALE GENOMIC DNA]</scope>
    <source>
        <tissue evidence="2">Leaf</tissue>
    </source>
</reference>
<dbReference type="Gene3D" id="3.30.559.10">
    <property type="entry name" value="Chloramphenicol acetyltransferase-like domain"/>
    <property type="match status" value="2"/>
</dbReference>
<dbReference type="Proteomes" id="UP000077755">
    <property type="component" value="Chromosome 6"/>
</dbReference>
<dbReference type="GO" id="GO:0016740">
    <property type="term" value="F:transferase activity"/>
    <property type="evidence" value="ECO:0007669"/>
    <property type="project" value="UniProtKB-KW"/>
</dbReference>
<dbReference type="GO" id="GO:0005737">
    <property type="term" value="C:cytoplasm"/>
    <property type="evidence" value="ECO:0007669"/>
    <property type="project" value="EnsemblPlants"/>
</dbReference>
<dbReference type="OMA" id="KWEQNPK"/>
<evidence type="ECO:0000313" key="4">
    <source>
        <dbReference type="Proteomes" id="UP000077755"/>
    </source>
</evidence>
<dbReference type="STRING" id="79200.A0A161ZW77"/>